<dbReference type="AlphaFoldDB" id="A0A453GVH8"/>
<organism evidence="1 2">
    <name type="scientific">Aegilops tauschii subsp. strangulata</name>
    <name type="common">Goatgrass</name>
    <dbReference type="NCBI Taxonomy" id="200361"/>
    <lineage>
        <taxon>Eukaryota</taxon>
        <taxon>Viridiplantae</taxon>
        <taxon>Streptophyta</taxon>
        <taxon>Embryophyta</taxon>
        <taxon>Tracheophyta</taxon>
        <taxon>Spermatophyta</taxon>
        <taxon>Magnoliopsida</taxon>
        <taxon>Liliopsida</taxon>
        <taxon>Poales</taxon>
        <taxon>Poaceae</taxon>
        <taxon>BOP clade</taxon>
        <taxon>Pooideae</taxon>
        <taxon>Triticodae</taxon>
        <taxon>Triticeae</taxon>
        <taxon>Triticinae</taxon>
        <taxon>Aegilops</taxon>
    </lineage>
</organism>
<proteinExistence type="predicted"/>
<dbReference type="Proteomes" id="UP000015105">
    <property type="component" value="Chromosome 3D"/>
</dbReference>
<dbReference type="EnsemblPlants" id="AET3Gv21227800.15">
    <property type="protein sequence ID" value="AET3Gv21227800.15"/>
    <property type="gene ID" value="AET3Gv21227800"/>
</dbReference>
<reference evidence="1" key="3">
    <citation type="journal article" date="2017" name="Nature">
        <title>Genome sequence of the progenitor of the wheat D genome Aegilops tauschii.</title>
        <authorList>
            <person name="Luo M.C."/>
            <person name="Gu Y.Q."/>
            <person name="Puiu D."/>
            <person name="Wang H."/>
            <person name="Twardziok S.O."/>
            <person name="Deal K.R."/>
            <person name="Huo N."/>
            <person name="Zhu T."/>
            <person name="Wang L."/>
            <person name="Wang Y."/>
            <person name="McGuire P.E."/>
            <person name="Liu S."/>
            <person name="Long H."/>
            <person name="Ramasamy R.K."/>
            <person name="Rodriguez J.C."/>
            <person name="Van S.L."/>
            <person name="Yuan L."/>
            <person name="Wang Z."/>
            <person name="Xia Z."/>
            <person name="Xiao L."/>
            <person name="Anderson O.D."/>
            <person name="Ouyang S."/>
            <person name="Liang Y."/>
            <person name="Zimin A.V."/>
            <person name="Pertea G."/>
            <person name="Qi P."/>
            <person name="Bennetzen J.L."/>
            <person name="Dai X."/>
            <person name="Dawson M.W."/>
            <person name="Muller H.G."/>
            <person name="Kugler K."/>
            <person name="Rivarola-Duarte L."/>
            <person name="Spannagl M."/>
            <person name="Mayer K.F.X."/>
            <person name="Lu F.H."/>
            <person name="Bevan M.W."/>
            <person name="Leroy P."/>
            <person name="Li P."/>
            <person name="You F.M."/>
            <person name="Sun Q."/>
            <person name="Liu Z."/>
            <person name="Lyons E."/>
            <person name="Wicker T."/>
            <person name="Salzberg S.L."/>
            <person name="Devos K.M."/>
            <person name="Dvorak J."/>
        </authorList>
    </citation>
    <scope>NUCLEOTIDE SEQUENCE [LARGE SCALE GENOMIC DNA]</scope>
    <source>
        <strain evidence="1">cv. AL8/78</strain>
    </source>
</reference>
<reference evidence="2" key="1">
    <citation type="journal article" date="2014" name="Science">
        <title>Ancient hybridizations among the ancestral genomes of bread wheat.</title>
        <authorList>
            <consortium name="International Wheat Genome Sequencing Consortium,"/>
            <person name="Marcussen T."/>
            <person name="Sandve S.R."/>
            <person name="Heier L."/>
            <person name="Spannagl M."/>
            <person name="Pfeifer M."/>
            <person name="Jakobsen K.S."/>
            <person name="Wulff B.B."/>
            <person name="Steuernagel B."/>
            <person name="Mayer K.F."/>
            <person name="Olsen O.A."/>
        </authorList>
    </citation>
    <scope>NUCLEOTIDE SEQUENCE [LARGE SCALE GENOMIC DNA]</scope>
    <source>
        <strain evidence="2">cv. AL8/78</strain>
    </source>
</reference>
<evidence type="ECO:0000313" key="1">
    <source>
        <dbReference type="EnsemblPlants" id="AET3Gv21227800.15"/>
    </source>
</evidence>
<accession>A0A453GVH8</accession>
<keyword evidence="2" id="KW-1185">Reference proteome</keyword>
<name>A0A453GVH8_AEGTS</name>
<reference evidence="1" key="4">
    <citation type="submission" date="2019-03" db="UniProtKB">
        <authorList>
            <consortium name="EnsemblPlants"/>
        </authorList>
    </citation>
    <scope>IDENTIFICATION</scope>
</reference>
<reference evidence="2" key="2">
    <citation type="journal article" date="2017" name="Nat. Plants">
        <title>The Aegilops tauschii genome reveals multiple impacts of transposons.</title>
        <authorList>
            <person name="Zhao G."/>
            <person name="Zou C."/>
            <person name="Li K."/>
            <person name="Wang K."/>
            <person name="Li T."/>
            <person name="Gao L."/>
            <person name="Zhang X."/>
            <person name="Wang H."/>
            <person name="Yang Z."/>
            <person name="Liu X."/>
            <person name="Jiang W."/>
            <person name="Mao L."/>
            <person name="Kong X."/>
            <person name="Jiao Y."/>
            <person name="Jia J."/>
        </authorList>
    </citation>
    <scope>NUCLEOTIDE SEQUENCE [LARGE SCALE GENOMIC DNA]</scope>
    <source>
        <strain evidence="2">cv. AL8/78</strain>
    </source>
</reference>
<reference evidence="1" key="5">
    <citation type="journal article" date="2021" name="G3 (Bethesda)">
        <title>Aegilops tauschii genome assembly Aet v5.0 features greater sequence contiguity and improved annotation.</title>
        <authorList>
            <person name="Wang L."/>
            <person name="Zhu T."/>
            <person name="Rodriguez J.C."/>
            <person name="Deal K.R."/>
            <person name="Dubcovsky J."/>
            <person name="McGuire P.E."/>
            <person name="Lux T."/>
            <person name="Spannagl M."/>
            <person name="Mayer K.F.X."/>
            <person name="Baldrich P."/>
            <person name="Meyers B.C."/>
            <person name="Huo N."/>
            <person name="Gu Y.Q."/>
            <person name="Zhou H."/>
            <person name="Devos K.M."/>
            <person name="Bennetzen J.L."/>
            <person name="Unver T."/>
            <person name="Budak H."/>
            <person name="Gulick P.J."/>
            <person name="Galiba G."/>
            <person name="Kalapos B."/>
            <person name="Nelson D.R."/>
            <person name="Li P."/>
            <person name="You F.M."/>
            <person name="Luo M.C."/>
            <person name="Dvorak J."/>
        </authorList>
    </citation>
    <scope>NUCLEOTIDE SEQUENCE [LARGE SCALE GENOMIC DNA]</scope>
    <source>
        <strain evidence="1">cv. AL8/78</strain>
    </source>
</reference>
<dbReference type="Gramene" id="AET3Gv21227800.15">
    <property type="protein sequence ID" value="AET3Gv21227800.15"/>
    <property type="gene ID" value="AET3Gv21227800"/>
</dbReference>
<sequence>GNPPSSTLVVEFLRAEYKGTLEVLVLEEDMNFNARATSFTVSAPVQFFA</sequence>
<protein>
    <submittedName>
        <fullName evidence="1">Uncharacterized protein</fullName>
    </submittedName>
</protein>
<evidence type="ECO:0000313" key="2">
    <source>
        <dbReference type="Proteomes" id="UP000015105"/>
    </source>
</evidence>